<sequence>MIQLARAARAVPAIRRFAEHAASAVCAARPGTFWDLRDAFDALLDPLPWAAFQNAMLCDLADDVPLADMPEWHWHGVTVCQAPAFSLVLTSAAHSERGTTTAPRKDGERLATTLAAPEMLAVLSRVPVRVERYRMAHGADVDVFDPSLPLVLEGVESLMPWTRMDADAPRETFHLVDDDGTAAPTLLTFAASPQVWQRWEFERGTGTPLQPVQTRNEARALLAILAELARAGDTAAIPDVRAMLDHPYHQVRWEAARCLATLDGGVGQAALHMLARDRHPHVAGAAAETLRRMAA</sequence>
<protein>
    <recommendedName>
        <fullName evidence="3">HEAT repeat protein</fullName>
    </recommendedName>
</protein>
<gene>
    <name evidence="1" type="ORF">VI08_00775</name>
</gene>
<dbReference type="OrthoDB" id="5948883at2"/>
<dbReference type="EMBL" id="JZRB01000001">
    <property type="protein sequence ID" value="KJV37376.1"/>
    <property type="molecule type" value="Genomic_DNA"/>
</dbReference>
<dbReference type="Gene3D" id="1.25.10.10">
    <property type="entry name" value="Leucine-rich Repeat Variant"/>
    <property type="match status" value="1"/>
</dbReference>
<keyword evidence="2" id="KW-1185">Reference proteome</keyword>
<dbReference type="PATRIC" id="fig|345309.4.peg.159"/>
<evidence type="ECO:0000313" key="2">
    <source>
        <dbReference type="Proteomes" id="UP000033651"/>
    </source>
</evidence>
<dbReference type="RefSeq" id="WP_045827615.1">
    <property type="nucleotide sequence ID" value="NZ_JZRB01000001.1"/>
</dbReference>
<dbReference type="SUPFAM" id="SSF48371">
    <property type="entry name" value="ARM repeat"/>
    <property type="match status" value="1"/>
</dbReference>
<dbReference type="AlphaFoldDB" id="A0A0F3L1V3"/>
<organism evidence="1 2">
    <name type="scientific">Luteibacter yeojuensis</name>
    <dbReference type="NCBI Taxonomy" id="345309"/>
    <lineage>
        <taxon>Bacteria</taxon>
        <taxon>Pseudomonadati</taxon>
        <taxon>Pseudomonadota</taxon>
        <taxon>Gammaproteobacteria</taxon>
        <taxon>Lysobacterales</taxon>
        <taxon>Rhodanobacteraceae</taxon>
        <taxon>Luteibacter</taxon>
    </lineage>
</organism>
<name>A0A0F3L1V3_9GAMM</name>
<proteinExistence type="predicted"/>
<reference evidence="1 2" key="1">
    <citation type="submission" date="2015-03" db="EMBL/GenBank/DDBJ databases">
        <title>Draft genome sequence of Luteibacter yeojuensis strain SU11.</title>
        <authorList>
            <person name="Sulaiman J."/>
            <person name="Priya K."/>
            <person name="Chan K.-G."/>
        </authorList>
    </citation>
    <scope>NUCLEOTIDE SEQUENCE [LARGE SCALE GENOMIC DNA]</scope>
    <source>
        <strain evidence="1 2">SU11</strain>
    </source>
</reference>
<dbReference type="InterPro" id="IPR011989">
    <property type="entry name" value="ARM-like"/>
</dbReference>
<evidence type="ECO:0008006" key="3">
    <source>
        <dbReference type="Google" id="ProtNLM"/>
    </source>
</evidence>
<accession>A0A0F3L1V3</accession>
<dbReference type="InterPro" id="IPR016024">
    <property type="entry name" value="ARM-type_fold"/>
</dbReference>
<evidence type="ECO:0000313" key="1">
    <source>
        <dbReference type="EMBL" id="KJV37376.1"/>
    </source>
</evidence>
<dbReference type="Proteomes" id="UP000033651">
    <property type="component" value="Unassembled WGS sequence"/>
</dbReference>
<comment type="caution">
    <text evidence="1">The sequence shown here is derived from an EMBL/GenBank/DDBJ whole genome shotgun (WGS) entry which is preliminary data.</text>
</comment>